<keyword evidence="2" id="KW-1185">Reference proteome</keyword>
<sequence>MDKSPLGGLPPELRNRIYELVLQQKTSPHMAWMSTDGKKVILSPDKGKAQLVWIVPPSHSALALTETCHQIRAECSKLFYAVNNFTVDCELASLMNAACGLPMDKLLEFIPVDNAAVMKSLVLDIGTTHVYNLRWLGPLMGKLTQWLEAVGRVPLQLRMRCRLLPCHSAPVPVAVNPNNTFNWDSVLVTSIARASSDGYPSIPFDFDLNDLQTSYRNAAATLEMHIARSKTDRAREEDLEGGVLECAAGHIRRACITAGFVKDDA</sequence>
<name>A0AAV9JWU0_9PEZI</name>
<gene>
    <name evidence="1" type="ORF">LTR36_003184</name>
</gene>
<protein>
    <submittedName>
        <fullName evidence="1">Uncharacterized protein</fullName>
    </submittedName>
</protein>
<dbReference type="PANTHER" id="PTHR42085:SF1">
    <property type="entry name" value="F-BOX DOMAIN-CONTAINING PROTEIN"/>
    <property type="match status" value="1"/>
</dbReference>
<proteinExistence type="predicted"/>
<dbReference type="InterPro" id="IPR038883">
    <property type="entry name" value="AN11006-like"/>
</dbReference>
<evidence type="ECO:0000313" key="2">
    <source>
        <dbReference type="Proteomes" id="UP001324427"/>
    </source>
</evidence>
<dbReference type="PANTHER" id="PTHR42085">
    <property type="entry name" value="F-BOX DOMAIN-CONTAINING PROTEIN"/>
    <property type="match status" value="1"/>
</dbReference>
<dbReference type="EMBL" id="JAVFHQ010000002">
    <property type="protein sequence ID" value="KAK4550217.1"/>
    <property type="molecule type" value="Genomic_DNA"/>
</dbReference>
<accession>A0AAV9JWU0</accession>
<dbReference type="Proteomes" id="UP001324427">
    <property type="component" value="Unassembled WGS sequence"/>
</dbReference>
<comment type="caution">
    <text evidence="1">The sequence shown here is derived from an EMBL/GenBank/DDBJ whole genome shotgun (WGS) entry which is preliminary data.</text>
</comment>
<organism evidence="1 2">
    <name type="scientific">Oleoguttula mirabilis</name>
    <dbReference type="NCBI Taxonomy" id="1507867"/>
    <lineage>
        <taxon>Eukaryota</taxon>
        <taxon>Fungi</taxon>
        <taxon>Dikarya</taxon>
        <taxon>Ascomycota</taxon>
        <taxon>Pezizomycotina</taxon>
        <taxon>Dothideomycetes</taxon>
        <taxon>Dothideomycetidae</taxon>
        <taxon>Mycosphaerellales</taxon>
        <taxon>Teratosphaeriaceae</taxon>
        <taxon>Oleoguttula</taxon>
    </lineage>
</organism>
<reference evidence="1 2" key="1">
    <citation type="submission" date="2021-11" db="EMBL/GenBank/DDBJ databases">
        <title>Black yeast isolated from Biological Soil Crust.</title>
        <authorList>
            <person name="Kurbessoian T."/>
        </authorList>
    </citation>
    <scope>NUCLEOTIDE SEQUENCE [LARGE SCALE GENOMIC DNA]</scope>
    <source>
        <strain evidence="1 2">CCFEE 5522</strain>
    </source>
</reference>
<dbReference type="AlphaFoldDB" id="A0AAV9JWU0"/>
<evidence type="ECO:0000313" key="1">
    <source>
        <dbReference type="EMBL" id="KAK4550217.1"/>
    </source>
</evidence>